<evidence type="ECO:0000256" key="1">
    <source>
        <dbReference type="SAM" id="SignalP"/>
    </source>
</evidence>
<reference evidence="2 3" key="1">
    <citation type="submission" date="2016-07" db="EMBL/GenBank/DDBJ databases">
        <title>Pervasive Adenine N6-methylation of Active Genes in Fungi.</title>
        <authorList>
            <consortium name="DOE Joint Genome Institute"/>
            <person name="Mondo S.J."/>
            <person name="Dannebaum R.O."/>
            <person name="Kuo R.C."/>
            <person name="Labutti K."/>
            <person name="Haridas S."/>
            <person name="Kuo A."/>
            <person name="Salamov A."/>
            <person name="Ahrendt S.R."/>
            <person name="Lipzen A."/>
            <person name="Sullivan W."/>
            <person name="Andreopoulos W.B."/>
            <person name="Clum A."/>
            <person name="Lindquist E."/>
            <person name="Daum C."/>
            <person name="Ramamoorthy G.K."/>
            <person name="Gryganskyi A."/>
            <person name="Culley D."/>
            <person name="Magnuson J.K."/>
            <person name="James T.Y."/>
            <person name="O'Malley M.A."/>
            <person name="Stajich J.E."/>
            <person name="Spatafora J.W."/>
            <person name="Visel A."/>
            <person name="Grigoriev I.V."/>
        </authorList>
    </citation>
    <scope>NUCLEOTIDE SEQUENCE [LARGE SCALE GENOMIC DNA]</scope>
    <source>
        <strain evidence="2 3">CBS 115471</strain>
    </source>
</reference>
<evidence type="ECO:0000313" key="2">
    <source>
        <dbReference type="EMBL" id="ORY00367.1"/>
    </source>
</evidence>
<proteinExistence type="predicted"/>
<dbReference type="InterPro" id="IPR038213">
    <property type="entry name" value="IFI6/IFI27-like_sf"/>
</dbReference>
<keyword evidence="3" id="KW-1185">Reference proteome</keyword>
<dbReference type="OrthoDB" id="440424at2759"/>
<dbReference type="EMBL" id="MCFA01000184">
    <property type="protein sequence ID" value="ORY00367.1"/>
    <property type="molecule type" value="Genomic_DNA"/>
</dbReference>
<name>A0A1Y1YRJ0_9PLEO</name>
<feature type="signal peptide" evidence="1">
    <location>
        <begin position="1"/>
        <end position="16"/>
    </location>
</feature>
<evidence type="ECO:0000313" key="3">
    <source>
        <dbReference type="Proteomes" id="UP000193144"/>
    </source>
</evidence>
<dbReference type="Gene3D" id="6.10.110.10">
    <property type="match status" value="1"/>
</dbReference>
<gene>
    <name evidence="2" type="ORF">BCR34DRAFT_606268</name>
</gene>
<dbReference type="Proteomes" id="UP000193144">
    <property type="component" value="Unassembled WGS sequence"/>
</dbReference>
<sequence>MKLIYLFLLFATLTQAFVKHTEYIGWDELDGIHKDRFNRFWGVWKEEYAKYWDEQTFDKQQNWSKDKFNESTTIGGSSLTVLRFGSGGVAAGPYIAKTQSQDKRPMPRVGSCAAAWQSVIGNVSAGSVFAFLQSSGTCGAGLFTLQTYAMAGSVVIAGTCLNSVWSPEHPEISEVLEKKNEEWSPNGSHTGAWFQPYGALPTHSRVSLSMII</sequence>
<dbReference type="AlphaFoldDB" id="A0A1Y1YRJ0"/>
<comment type="caution">
    <text evidence="2">The sequence shown here is derived from an EMBL/GenBank/DDBJ whole genome shotgun (WGS) entry which is preliminary data.</text>
</comment>
<protein>
    <submittedName>
        <fullName evidence="2">Uncharacterized protein</fullName>
    </submittedName>
</protein>
<keyword evidence="1" id="KW-0732">Signal</keyword>
<feature type="chain" id="PRO_5013367811" evidence="1">
    <location>
        <begin position="17"/>
        <end position="212"/>
    </location>
</feature>
<organism evidence="2 3">
    <name type="scientific">Clohesyomyces aquaticus</name>
    <dbReference type="NCBI Taxonomy" id="1231657"/>
    <lineage>
        <taxon>Eukaryota</taxon>
        <taxon>Fungi</taxon>
        <taxon>Dikarya</taxon>
        <taxon>Ascomycota</taxon>
        <taxon>Pezizomycotina</taxon>
        <taxon>Dothideomycetes</taxon>
        <taxon>Pleosporomycetidae</taxon>
        <taxon>Pleosporales</taxon>
        <taxon>Lindgomycetaceae</taxon>
        <taxon>Clohesyomyces</taxon>
    </lineage>
</organism>
<accession>A0A1Y1YRJ0</accession>